<dbReference type="InterPro" id="IPR050558">
    <property type="entry name" value="PTS_Sugar-Specific_Components"/>
</dbReference>
<keyword evidence="2" id="KW-0813">Transport</keyword>
<feature type="transmembrane region" description="Helical" evidence="9">
    <location>
        <begin position="116"/>
        <end position="134"/>
    </location>
</feature>
<feature type="domain" description="PTS EIIC type-1" evidence="10">
    <location>
        <begin position="1"/>
        <end position="155"/>
    </location>
</feature>
<dbReference type="EC" id="2.7.1.-" evidence="11"/>
<protein>
    <submittedName>
        <fullName evidence="11">PTS system, beta-glucoside-specific IIB component</fullName>
        <ecNumber evidence="11">2.7.1.-</ecNumber>
    </submittedName>
</protein>
<evidence type="ECO:0000256" key="5">
    <source>
        <dbReference type="ARBA" id="ARBA00022683"/>
    </source>
</evidence>
<evidence type="ECO:0000256" key="1">
    <source>
        <dbReference type="ARBA" id="ARBA00004651"/>
    </source>
</evidence>
<keyword evidence="5" id="KW-0598">Phosphotransferase system</keyword>
<dbReference type="RefSeq" id="WP_262391990.1">
    <property type="nucleotide sequence ID" value="NZ_BEXB01000002.1"/>
</dbReference>
<evidence type="ECO:0000313" key="11">
    <source>
        <dbReference type="EMBL" id="GAY74754.1"/>
    </source>
</evidence>
<evidence type="ECO:0000256" key="9">
    <source>
        <dbReference type="SAM" id="Phobius"/>
    </source>
</evidence>
<evidence type="ECO:0000256" key="8">
    <source>
        <dbReference type="ARBA" id="ARBA00023136"/>
    </source>
</evidence>
<keyword evidence="8 9" id="KW-0472">Membrane</keyword>
<keyword evidence="4" id="KW-0762">Sugar transport</keyword>
<feature type="transmembrane region" description="Helical" evidence="9">
    <location>
        <begin position="46"/>
        <end position="69"/>
    </location>
</feature>
<dbReference type="Proteomes" id="UP000319716">
    <property type="component" value="Unassembled WGS sequence"/>
</dbReference>
<evidence type="ECO:0000256" key="6">
    <source>
        <dbReference type="ARBA" id="ARBA00022692"/>
    </source>
</evidence>
<accession>A0A4Y1Z6Y5</accession>
<evidence type="ECO:0000259" key="10">
    <source>
        <dbReference type="PROSITE" id="PS51103"/>
    </source>
</evidence>
<dbReference type="GO" id="GO:0009401">
    <property type="term" value="P:phosphoenolpyruvate-dependent sugar phosphotransferase system"/>
    <property type="evidence" value="ECO:0007669"/>
    <property type="project" value="UniProtKB-KW"/>
</dbReference>
<dbReference type="PANTHER" id="PTHR30175:SF1">
    <property type="entry name" value="PTS SYSTEM ARBUTIN-, CELLOBIOSE-, AND SALICIN-SPECIFIC EIIBC COMPONENT-RELATED"/>
    <property type="match status" value="1"/>
</dbReference>
<dbReference type="InterPro" id="IPR003352">
    <property type="entry name" value="PTS_EIIC"/>
</dbReference>
<reference evidence="11 12" key="1">
    <citation type="submission" date="2017-11" db="EMBL/GenBank/DDBJ databases">
        <title>Draft Genome Sequence of Sporolactobacillus inulinus NBRC 111894 Isolated from Koso, a Japanese Sugar-Vegetable Fermented Beverage.</title>
        <authorList>
            <person name="Chiou T.Y."/>
            <person name="Oshima K."/>
            <person name="Suda W."/>
            <person name="Hattori M."/>
            <person name="Takahashi T."/>
        </authorList>
    </citation>
    <scope>NUCLEOTIDE SEQUENCE [LARGE SCALE GENOMIC DNA]</scope>
    <source>
        <strain evidence="11 12">NBRC111894</strain>
    </source>
</reference>
<organism evidence="11 12">
    <name type="scientific">Sporolactobacillus inulinus</name>
    <dbReference type="NCBI Taxonomy" id="2078"/>
    <lineage>
        <taxon>Bacteria</taxon>
        <taxon>Bacillati</taxon>
        <taxon>Bacillota</taxon>
        <taxon>Bacilli</taxon>
        <taxon>Bacillales</taxon>
        <taxon>Sporolactobacillaceae</taxon>
        <taxon>Sporolactobacillus</taxon>
    </lineage>
</organism>
<evidence type="ECO:0000256" key="4">
    <source>
        <dbReference type="ARBA" id="ARBA00022597"/>
    </source>
</evidence>
<dbReference type="GO" id="GO:0005886">
    <property type="term" value="C:plasma membrane"/>
    <property type="evidence" value="ECO:0007669"/>
    <property type="project" value="UniProtKB-SubCell"/>
</dbReference>
<dbReference type="EMBL" id="BEXB01000002">
    <property type="protein sequence ID" value="GAY74754.1"/>
    <property type="molecule type" value="Genomic_DNA"/>
</dbReference>
<dbReference type="PANTHER" id="PTHR30175">
    <property type="entry name" value="PHOSPHOTRANSFERASE SYSTEM TRANSPORT PROTEIN"/>
    <property type="match status" value="1"/>
</dbReference>
<keyword evidence="7 9" id="KW-1133">Transmembrane helix</keyword>
<dbReference type="GO" id="GO:0015771">
    <property type="term" value="P:trehalose transport"/>
    <property type="evidence" value="ECO:0007669"/>
    <property type="project" value="TreeGrafter"/>
</dbReference>
<evidence type="ECO:0000313" key="12">
    <source>
        <dbReference type="Proteomes" id="UP000319716"/>
    </source>
</evidence>
<evidence type="ECO:0000256" key="3">
    <source>
        <dbReference type="ARBA" id="ARBA00022475"/>
    </source>
</evidence>
<dbReference type="PROSITE" id="PS51103">
    <property type="entry name" value="PTS_EIIC_TYPE_1"/>
    <property type="match status" value="1"/>
</dbReference>
<proteinExistence type="predicted"/>
<comment type="caution">
    <text evidence="11">The sequence shown here is derived from an EMBL/GenBank/DDBJ whole genome shotgun (WGS) entry which is preliminary data.</text>
</comment>
<keyword evidence="6 9" id="KW-0812">Transmembrane</keyword>
<evidence type="ECO:0000256" key="7">
    <source>
        <dbReference type="ARBA" id="ARBA00022989"/>
    </source>
</evidence>
<keyword evidence="11" id="KW-0808">Transferase</keyword>
<gene>
    <name evidence="11" type="ORF">NBRC111894_308</name>
</gene>
<dbReference type="GO" id="GO:0090589">
    <property type="term" value="F:protein-phosphocysteine-trehalose phosphotransferase system transporter activity"/>
    <property type="evidence" value="ECO:0007669"/>
    <property type="project" value="TreeGrafter"/>
</dbReference>
<comment type="subcellular location">
    <subcellularLocation>
        <location evidence="1">Cell membrane</location>
        <topology evidence="1">Multi-pass membrane protein</topology>
    </subcellularLocation>
</comment>
<keyword evidence="3" id="KW-1003">Cell membrane</keyword>
<sequence length="155" mass="16767">MQLVFVPFLTLIVAGLLTFLIIGPLGTAIGTGLAYGYKFLYDLSPLIAGGILGATFQIFVIFGLHWGILPISLINIQAYGYDTLLVVMMVAVSGQFGAVTGSIFRAKKLKNREIAISAAISGFFGITEPAIYGINLKYKKHLFLAWSAVHLVVQR</sequence>
<feature type="transmembrane region" description="Helical" evidence="9">
    <location>
        <begin position="81"/>
        <end position="104"/>
    </location>
</feature>
<dbReference type="AlphaFoldDB" id="A0A4Y1Z6Y5"/>
<dbReference type="InterPro" id="IPR013013">
    <property type="entry name" value="PTS_EIIC_1"/>
</dbReference>
<evidence type="ECO:0000256" key="2">
    <source>
        <dbReference type="ARBA" id="ARBA00022448"/>
    </source>
</evidence>
<dbReference type="Pfam" id="PF02378">
    <property type="entry name" value="PTS_EIIC"/>
    <property type="match status" value="1"/>
</dbReference>
<dbReference type="GO" id="GO:0008982">
    <property type="term" value="F:protein-N(PI)-phosphohistidine-sugar phosphotransferase activity"/>
    <property type="evidence" value="ECO:0007669"/>
    <property type="project" value="InterPro"/>
</dbReference>
<name>A0A4Y1Z6Y5_9BACL</name>